<feature type="compositionally biased region" description="Pro residues" evidence="1">
    <location>
        <begin position="315"/>
        <end position="332"/>
    </location>
</feature>
<reference evidence="4" key="1">
    <citation type="journal article" date="2019" name="Int. J. Syst. Evol. Microbiol.">
        <title>The Global Catalogue of Microorganisms (GCM) 10K type strain sequencing project: providing services to taxonomists for standard genome sequencing and annotation.</title>
        <authorList>
            <consortium name="The Broad Institute Genomics Platform"/>
            <consortium name="The Broad Institute Genome Sequencing Center for Infectious Disease"/>
            <person name="Wu L."/>
            <person name="Ma J."/>
        </authorList>
    </citation>
    <scope>NUCLEOTIDE SEQUENCE [LARGE SCALE GENOMIC DNA]</scope>
    <source>
        <strain evidence="4">CGMCC 4.7275</strain>
    </source>
</reference>
<dbReference type="Pfam" id="PF01370">
    <property type="entry name" value="Epimerase"/>
    <property type="match status" value="1"/>
</dbReference>
<evidence type="ECO:0000313" key="3">
    <source>
        <dbReference type="EMBL" id="GGK06471.1"/>
    </source>
</evidence>
<dbReference type="InterPro" id="IPR051783">
    <property type="entry name" value="NAD(P)-dependent_oxidoreduct"/>
</dbReference>
<name>A0ABQ2ED39_9ACTN</name>
<comment type="caution">
    <text evidence="3">The sequence shown here is derived from an EMBL/GenBank/DDBJ whole genome shotgun (WGS) entry which is preliminary data.</text>
</comment>
<evidence type="ECO:0000313" key="4">
    <source>
        <dbReference type="Proteomes" id="UP000660265"/>
    </source>
</evidence>
<feature type="domain" description="NAD-dependent epimerase/dehydratase" evidence="2">
    <location>
        <begin position="6"/>
        <end position="166"/>
    </location>
</feature>
<protein>
    <submittedName>
        <fullName evidence="3">Nucleoside-diphosphate sugar epimerase</fullName>
    </submittedName>
</protein>
<dbReference type="InterPro" id="IPR001509">
    <property type="entry name" value="Epimerase_deHydtase"/>
</dbReference>
<dbReference type="RefSeq" id="WP_189109115.1">
    <property type="nucleotide sequence ID" value="NZ_BMMV01000013.1"/>
</dbReference>
<dbReference type="Proteomes" id="UP000660265">
    <property type="component" value="Unassembled WGS sequence"/>
</dbReference>
<dbReference type="Gene3D" id="3.40.50.720">
    <property type="entry name" value="NAD(P)-binding Rossmann-like Domain"/>
    <property type="match status" value="1"/>
</dbReference>
<dbReference type="PANTHER" id="PTHR48079">
    <property type="entry name" value="PROTEIN YEEZ"/>
    <property type="match status" value="1"/>
</dbReference>
<accession>A0ABQ2ED39</accession>
<dbReference type="InterPro" id="IPR036291">
    <property type="entry name" value="NAD(P)-bd_dom_sf"/>
</dbReference>
<proteinExistence type="predicted"/>
<dbReference type="PANTHER" id="PTHR48079:SF6">
    <property type="entry name" value="NAD(P)-BINDING DOMAIN-CONTAINING PROTEIN-RELATED"/>
    <property type="match status" value="1"/>
</dbReference>
<sequence>MTSTFLITGASGFVGSHVTKAARADPGVRLRLLTHRRPPAGAPGGATAEETIRRDLTTAGSLHGVCDGVDAVIHCATYIGGDDRTAESVNDHGTRALVAEAARCSVPVVQASTAAVYGRGPFREAPPGTLPLAPISSTSRTRAAGERHVLEAGGVVLRPHLVYGTGDRWLVGGLLALLRQLSATVTGCDSLHSMIDADTLGRAALAAAHRARGLAGVHHLNHPEPVTGSDILAALGRYAGEAVASRAVDLATARGRVAGDPRALHHLQLLAVDHWFAEDGLWERLGCGPGAGFAACFPLHDGWYRGQSRTASWPSAPPPSPSAHAPWAPPPVSARRPVRTPP</sequence>
<gene>
    <name evidence="3" type="ORF">GCM10011583_42690</name>
</gene>
<evidence type="ECO:0000259" key="2">
    <source>
        <dbReference type="Pfam" id="PF01370"/>
    </source>
</evidence>
<organism evidence="3 4">
    <name type="scientific">Streptomyces camponoticapitis</name>
    <dbReference type="NCBI Taxonomy" id="1616125"/>
    <lineage>
        <taxon>Bacteria</taxon>
        <taxon>Bacillati</taxon>
        <taxon>Actinomycetota</taxon>
        <taxon>Actinomycetes</taxon>
        <taxon>Kitasatosporales</taxon>
        <taxon>Streptomycetaceae</taxon>
        <taxon>Streptomyces</taxon>
    </lineage>
</organism>
<keyword evidence="4" id="KW-1185">Reference proteome</keyword>
<feature type="region of interest" description="Disordered" evidence="1">
    <location>
        <begin position="308"/>
        <end position="342"/>
    </location>
</feature>
<dbReference type="EMBL" id="BMMV01000013">
    <property type="protein sequence ID" value="GGK06471.1"/>
    <property type="molecule type" value="Genomic_DNA"/>
</dbReference>
<evidence type="ECO:0000256" key="1">
    <source>
        <dbReference type="SAM" id="MobiDB-lite"/>
    </source>
</evidence>
<dbReference type="SUPFAM" id="SSF51735">
    <property type="entry name" value="NAD(P)-binding Rossmann-fold domains"/>
    <property type="match status" value="1"/>
</dbReference>